<sequence length="561" mass="64490">MVARPQASFLNLPPELHLIIGKFLNYYSFHSLGFTSRHIRKCYAPLTQSKPYFQHTLATAIMDTIQGAREYSYYRESPCPLTLYTRCNKKFIRHIILGGPPFIQRFLEAWYAEWWSGNRPTDRQLISWRDGRSRPPRPAKIASTFETARVDELAWFYRSTAMLVLVLIHAATDTLAWFSELGGNQWIEEGTEITLKYLLSSEGMLLKDIARGYHRSYKPAGHSGSIPFDELKLLQVLVLRPELEAMNMNRRPPWPSTLYSTQQNFSLLARPHIRSAELLVEWGGLVTKPGTWNQPLSTAIASGDLEFSKYILQLHVAGKVPFPELFFVDSILSHASGAVTDSEVFQRQMEILQMSIHAGLVPRRSRKVIVEDRVRAIFRMLEGSLKKHPERYYYSYFMDYRPYQPIAHLDRIAALVEEALQLRQSGGIGPIASLFQNFRNTINQSLRYAVRQGSIREDRTHVLTIVRGLVEADMGTIDFSEIVRWALVWAVRSTVVSDRLESKEYAMQIINMMTATGKHRVPLASVRAQRIEVARKRFKRVPELWGVQAWAEIEKACRGRG</sequence>
<protein>
    <recommendedName>
        <fullName evidence="3">F-box domain-containing protein</fullName>
    </recommendedName>
</protein>
<gene>
    <name evidence="1" type="ORF">BJ508DRAFT_338921</name>
</gene>
<keyword evidence="2" id="KW-1185">Reference proteome</keyword>
<dbReference type="EMBL" id="ML119656">
    <property type="protein sequence ID" value="RPA84976.1"/>
    <property type="molecule type" value="Genomic_DNA"/>
</dbReference>
<evidence type="ECO:0000313" key="2">
    <source>
        <dbReference type="Proteomes" id="UP000275078"/>
    </source>
</evidence>
<evidence type="ECO:0000313" key="1">
    <source>
        <dbReference type="EMBL" id="RPA84976.1"/>
    </source>
</evidence>
<evidence type="ECO:0008006" key="3">
    <source>
        <dbReference type="Google" id="ProtNLM"/>
    </source>
</evidence>
<dbReference type="AlphaFoldDB" id="A0A3N4IH68"/>
<organism evidence="1 2">
    <name type="scientific">Ascobolus immersus RN42</name>
    <dbReference type="NCBI Taxonomy" id="1160509"/>
    <lineage>
        <taxon>Eukaryota</taxon>
        <taxon>Fungi</taxon>
        <taxon>Dikarya</taxon>
        <taxon>Ascomycota</taxon>
        <taxon>Pezizomycotina</taxon>
        <taxon>Pezizomycetes</taxon>
        <taxon>Pezizales</taxon>
        <taxon>Ascobolaceae</taxon>
        <taxon>Ascobolus</taxon>
    </lineage>
</organism>
<reference evidence="1 2" key="1">
    <citation type="journal article" date="2018" name="Nat. Ecol. Evol.">
        <title>Pezizomycetes genomes reveal the molecular basis of ectomycorrhizal truffle lifestyle.</title>
        <authorList>
            <person name="Murat C."/>
            <person name="Payen T."/>
            <person name="Noel B."/>
            <person name="Kuo A."/>
            <person name="Morin E."/>
            <person name="Chen J."/>
            <person name="Kohler A."/>
            <person name="Krizsan K."/>
            <person name="Balestrini R."/>
            <person name="Da Silva C."/>
            <person name="Montanini B."/>
            <person name="Hainaut M."/>
            <person name="Levati E."/>
            <person name="Barry K.W."/>
            <person name="Belfiori B."/>
            <person name="Cichocki N."/>
            <person name="Clum A."/>
            <person name="Dockter R.B."/>
            <person name="Fauchery L."/>
            <person name="Guy J."/>
            <person name="Iotti M."/>
            <person name="Le Tacon F."/>
            <person name="Lindquist E.A."/>
            <person name="Lipzen A."/>
            <person name="Malagnac F."/>
            <person name="Mello A."/>
            <person name="Molinier V."/>
            <person name="Miyauchi S."/>
            <person name="Poulain J."/>
            <person name="Riccioni C."/>
            <person name="Rubini A."/>
            <person name="Sitrit Y."/>
            <person name="Splivallo R."/>
            <person name="Traeger S."/>
            <person name="Wang M."/>
            <person name="Zifcakova L."/>
            <person name="Wipf D."/>
            <person name="Zambonelli A."/>
            <person name="Paolocci F."/>
            <person name="Nowrousian M."/>
            <person name="Ottonello S."/>
            <person name="Baldrian P."/>
            <person name="Spatafora J.W."/>
            <person name="Henrissat B."/>
            <person name="Nagy L.G."/>
            <person name="Aury J.M."/>
            <person name="Wincker P."/>
            <person name="Grigoriev I.V."/>
            <person name="Bonfante P."/>
            <person name="Martin F.M."/>
        </authorList>
    </citation>
    <scope>NUCLEOTIDE SEQUENCE [LARGE SCALE GENOMIC DNA]</scope>
    <source>
        <strain evidence="1 2">RN42</strain>
    </source>
</reference>
<dbReference type="Proteomes" id="UP000275078">
    <property type="component" value="Unassembled WGS sequence"/>
</dbReference>
<name>A0A3N4IH68_ASCIM</name>
<accession>A0A3N4IH68</accession>
<proteinExistence type="predicted"/>